<feature type="transmembrane region" description="Helical" evidence="2">
    <location>
        <begin position="151"/>
        <end position="171"/>
    </location>
</feature>
<evidence type="ECO:0000256" key="2">
    <source>
        <dbReference type="SAM" id="Phobius"/>
    </source>
</evidence>
<keyword evidence="4" id="KW-1185">Reference proteome</keyword>
<evidence type="ECO:0000313" key="3">
    <source>
        <dbReference type="EMBL" id="TNV76275.1"/>
    </source>
</evidence>
<keyword evidence="2" id="KW-1133">Transmembrane helix</keyword>
<feature type="region of interest" description="Disordered" evidence="1">
    <location>
        <begin position="239"/>
        <end position="274"/>
    </location>
</feature>
<keyword evidence="2" id="KW-0472">Membrane</keyword>
<proteinExistence type="predicted"/>
<organism evidence="3 4">
    <name type="scientific">Halteria grandinella</name>
    <dbReference type="NCBI Taxonomy" id="5974"/>
    <lineage>
        <taxon>Eukaryota</taxon>
        <taxon>Sar</taxon>
        <taxon>Alveolata</taxon>
        <taxon>Ciliophora</taxon>
        <taxon>Intramacronucleata</taxon>
        <taxon>Spirotrichea</taxon>
        <taxon>Stichotrichia</taxon>
        <taxon>Sporadotrichida</taxon>
        <taxon>Halteriidae</taxon>
        <taxon>Halteria</taxon>
    </lineage>
</organism>
<feature type="transmembrane region" description="Helical" evidence="2">
    <location>
        <begin position="194"/>
        <end position="215"/>
    </location>
</feature>
<gene>
    <name evidence="3" type="ORF">FGO68_gene3381</name>
</gene>
<protein>
    <submittedName>
        <fullName evidence="3">Uncharacterized protein</fullName>
    </submittedName>
</protein>
<reference evidence="3" key="1">
    <citation type="submission" date="2019-06" db="EMBL/GenBank/DDBJ databases">
        <authorList>
            <person name="Zheng W."/>
        </authorList>
    </citation>
    <scope>NUCLEOTIDE SEQUENCE</scope>
    <source>
        <strain evidence="3">QDHG01</strain>
    </source>
</reference>
<dbReference type="AlphaFoldDB" id="A0A8J8NKJ5"/>
<dbReference type="Proteomes" id="UP000785679">
    <property type="component" value="Unassembled WGS sequence"/>
</dbReference>
<evidence type="ECO:0000256" key="1">
    <source>
        <dbReference type="SAM" id="MobiDB-lite"/>
    </source>
</evidence>
<accession>A0A8J8NKJ5</accession>
<dbReference type="EMBL" id="RRYP01013882">
    <property type="protein sequence ID" value="TNV76275.1"/>
    <property type="molecule type" value="Genomic_DNA"/>
</dbReference>
<evidence type="ECO:0000313" key="4">
    <source>
        <dbReference type="Proteomes" id="UP000785679"/>
    </source>
</evidence>
<feature type="compositionally biased region" description="Basic and acidic residues" evidence="1">
    <location>
        <begin position="256"/>
        <end position="265"/>
    </location>
</feature>
<feature type="transmembrane region" description="Helical" evidence="2">
    <location>
        <begin position="41"/>
        <end position="60"/>
    </location>
</feature>
<sequence>MKVYDEHEGERIEQLRKLRGWRYIRYLEFHYEIQNYIRNRLSFLIFIYVCMHLFVLRPKFSTTACSSPESDHAWDDYMAKLMEAVQDPLNADLENLPEPSLHDITEKYLVAFWLIFYNSLFTFITTTSLPWLQCIHNNIKTCKGMIGWLRVIGRCVHILNYGLSIATIVIVNNTRFDYGGQYCSDNKDGEFDGIQLLVLISLKWISVCLQFAMLVGRETQLAIRLWKIKKEERVQVQMEETARNNETAKIGISQEEPLKEQKAEIEVGPSPGQS</sequence>
<comment type="caution">
    <text evidence="3">The sequence shown here is derived from an EMBL/GenBank/DDBJ whole genome shotgun (WGS) entry which is preliminary data.</text>
</comment>
<feature type="transmembrane region" description="Helical" evidence="2">
    <location>
        <begin position="108"/>
        <end position="131"/>
    </location>
</feature>
<name>A0A8J8NKJ5_HALGN</name>
<keyword evidence="2" id="KW-0812">Transmembrane</keyword>